<evidence type="ECO:0000313" key="3">
    <source>
        <dbReference type="EMBL" id="MBE8713695.1"/>
    </source>
</evidence>
<evidence type="ECO:0000259" key="2">
    <source>
        <dbReference type="Pfam" id="PF13439"/>
    </source>
</evidence>
<dbReference type="SUPFAM" id="SSF53756">
    <property type="entry name" value="UDP-Glycosyltransferase/glycogen phosphorylase"/>
    <property type="match status" value="1"/>
</dbReference>
<dbReference type="AlphaFoldDB" id="A0A928UUY7"/>
<evidence type="ECO:0000259" key="1">
    <source>
        <dbReference type="Pfam" id="PF00534"/>
    </source>
</evidence>
<evidence type="ECO:0000313" key="4">
    <source>
        <dbReference type="Proteomes" id="UP000616201"/>
    </source>
</evidence>
<dbReference type="PANTHER" id="PTHR45947:SF13">
    <property type="entry name" value="TRANSFERASE"/>
    <property type="match status" value="1"/>
</dbReference>
<protein>
    <submittedName>
        <fullName evidence="3">Uncharacterized protein</fullName>
    </submittedName>
</protein>
<dbReference type="Gene3D" id="3.40.50.2000">
    <property type="entry name" value="Glycogen Phosphorylase B"/>
    <property type="match status" value="2"/>
</dbReference>
<dbReference type="CDD" id="cd03801">
    <property type="entry name" value="GT4_PimA-like"/>
    <property type="match status" value="1"/>
</dbReference>
<dbReference type="InterPro" id="IPR001296">
    <property type="entry name" value="Glyco_trans_1"/>
</dbReference>
<keyword evidence="4" id="KW-1185">Reference proteome</keyword>
<dbReference type="Pfam" id="PF00534">
    <property type="entry name" value="Glycos_transf_1"/>
    <property type="match status" value="1"/>
</dbReference>
<feature type="domain" description="Glycosyltransferase subfamily 4-like N-terminal" evidence="2">
    <location>
        <begin position="61"/>
        <end position="213"/>
    </location>
</feature>
<sequence>MNLFLTFLCVTCKSMRIFIIHNLYQHKGGEDVVVDNEFELLATSHEVQKYTVKNAKGSKGLRQFASYLWNRSEANRITKEIQAFRPDVIHLHNLHYSIGPFLIRRIKKLGIPLAMTLHNYRLVCPSATLFHNGRLFTESLQQSFPWTAVRLKVLDNSFFKTFYTAFTYYFHRKIGTFNLVDRYLVLSQFAKQTLLSSKLGLPEEKFAVKPNFVPEPSTHALETPKSFIYIGRLSEEKGIIPLLKSFEGTDFPLKVFGTGPQQAEVEALANSNANIVYYGYREHAELLNHLHEAEALIVPSICYEGMPMTILDAYALGVPVIASNIGILAEMVVPLYTGYLYDPFEKADVLEKVNLWLNSEESDKQQIKQNCRAEYLYKYTSDLNKALLEVIYQQVIR</sequence>
<dbReference type="InterPro" id="IPR050194">
    <property type="entry name" value="Glycosyltransferase_grp1"/>
</dbReference>
<gene>
    <name evidence="3" type="ORF">C4F49_08385</name>
</gene>
<feature type="domain" description="Glycosyl transferase family 1" evidence="1">
    <location>
        <begin position="222"/>
        <end position="369"/>
    </location>
</feature>
<dbReference type="InterPro" id="IPR028098">
    <property type="entry name" value="Glyco_trans_4-like_N"/>
</dbReference>
<name>A0A928UUY7_9SPHI</name>
<organism evidence="3 4">
    <name type="scientific">Sphingobacterium hungaricum</name>
    <dbReference type="NCBI Taxonomy" id="2082723"/>
    <lineage>
        <taxon>Bacteria</taxon>
        <taxon>Pseudomonadati</taxon>
        <taxon>Bacteroidota</taxon>
        <taxon>Sphingobacteriia</taxon>
        <taxon>Sphingobacteriales</taxon>
        <taxon>Sphingobacteriaceae</taxon>
        <taxon>Sphingobacterium</taxon>
    </lineage>
</organism>
<proteinExistence type="predicted"/>
<accession>A0A928UUY7</accession>
<dbReference type="PANTHER" id="PTHR45947">
    <property type="entry name" value="SULFOQUINOVOSYL TRANSFERASE SQD2"/>
    <property type="match status" value="1"/>
</dbReference>
<comment type="caution">
    <text evidence="3">The sequence shown here is derived from an EMBL/GenBank/DDBJ whole genome shotgun (WGS) entry which is preliminary data.</text>
</comment>
<dbReference type="EMBL" id="PRDK01000005">
    <property type="protein sequence ID" value="MBE8713695.1"/>
    <property type="molecule type" value="Genomic_DNA"/>
</dbReference>
<dbReference type="Pfam" id="PF13439">
    <property type="entry name" value="Glyco_transf_4"/>
    <property type="match status" value="1"/>
</dbReference>
<reference evidence="3" key="1">
    <citation type="submission" date="2018-02" db="EMBL/GenBank/DDBJ databases">
        <authorList>
            <person name="Vasarhelyi B.M."/>
            <person name="Deshmukh S."/>
            <person name="Balint B."/>
            <person name="Kukolya J."/>
        </authorList>
    </citation>
    <scope>NUCLEOTIDE SEQUENCE</scope>
    <source>
        <strain evidence="3">KB22</strain>
    </source>
</reference>
<dbReference type="GO" id="GO:0016757">
    <property type="term" value="F:glycosyltransferase activity"/>
    <property type="evidence" value="ECO:0007669"/>
    <property type="project" value="InterPro"/>
</dbReference>
<dbReference type="Proteomes" id="UP000616201">
    <property type="component" value="Unassembled WGS sequence"/>
</dbReference>